<gene>
    <name evidence="4" type="ORF">GSI_10236</name>
</gene>
<dbReference type="PANTHER" id="PTHR24096:SF422">
    <property type="entry name" value="BCDNA.GH02901"/>
    <property type="match status" value="1"/>
</dbReference>
<dbReference type="PANTHER" id="PTHR24096">
    <property type="entry name" value="LONG-CHAIN-FATTY-ACID--COA LIGASE"/>
    <property type="match status" value="1"/>
</dbReference>
<keyword evidence="1" id="KW-0812">Transmembrane</keyword>
<dbReference type="CDD" id="cd05911">
    <property type="entry name" value="Firefly_Luc_like"/>
    <property type="match status" value="1"/>
</dbReference>
<feature type="domain" description="AMP-binding enzyme C-terminal" evidence="3">
    <location>
        <begin position="473"/>
        <end position="559"/>
    </location>
</feature>
<proteinExistence type="predicted"/>
<dbReference type="InterPro" id="IPR000873">
    <property type="entry name" value="AMP-dep_synth/lig_dom"/>
</dbReference>
<name>A0A2G8S003_9APHY</name>
<evidence type="ECO:0000259" key="3">
    <source>
        <dbReference type="Pfam" id="PF13193"/>
    </source>
</evidence>
<dbReference type="InterPro" id="IPR045851">
    <property type="entry name" value="AMP-bd_C_sf"/>
</dbReference>
<dbReference type="InterPro" id="IPR025110">
    <property type="entry name" value="AMP-bd_C"/>
</dbReference>
<dbReference type="GO" id="GO:0016405">
    <property type="term" value="F:CoA-ligase activity"/>
    <property type="evidence" value="ECO:0007669"/>
    <property type="project" value="TreeGrafter"/>
</dbReference>
<dbReference type="Gene3D" id="3.40.50.980">
    <property type="match status" value="2"/>
</dbReference>
<keyword evidence="1" id="KW-1133">Transmembrane helix</keyword>
<dbReference type="Gene3D" id="2.30.38.10">
    <property type="entry name" value="Luciferase, Domain 3"/>
    <property type="match status" value="1"/>
</dbReference>
<dbReference type="AlphaFoldDB" id="A0A2G8S003"/>
<evidence type="ECO:0000313" key="5">
    <source>
        <dbReference type="Proteomes" id="UP000230002"/>
    </source>
</evidence>
<evidence type="ECO:0000256" key="1">
    <source>
        <dbReference type="SAM" id="Phobius"/>
    </source>
</evidence>
<dbReference type="InterPro" id="IPR020845">
    <property type="entry name" value="AMP-binding_CS"/>
</dbReference>
<dbReference type="OrthoDB" id="6509636at2759"/>
<organism evidence="4 5">
    <name type="scientific">Ganoderma sinense ZZ0214-1</name>
    <dbReference type="NCBI Taxonomy" id="1077348"/>
    <lineage>
        <taxon>Eukaryota</taxon>
        <taxon>Fungi</taxon>
        <taxon>Dikarya</taxon>
        <taxon>Basidiomycota</taxon>
        <taxon>Agaricomycotina</taxon>
        <taxon>Agaricomycetes</taxon>
        <taxon>Polyporales</taxon>
        <taxon>Polyporaceae</taxon>
        <taxon>Ganoderma</taxon>
    </lineage>
</organism>
<feature type="transmembrane region" description="Helical" evidence="1">
    <location>
        <begin position="262"/>
        <end position="284"/>
    </location>
</feature>
<dbReference type="STRING" id="1077348.A0A2G8S003"/>
<dbReference type="Pfam" id="PF00501">
    <property type="entry name" value="AMP-binding"/>
    <property type="match status" value="1"/>
</dbReference>
<dbReference type="Gene3D" id="3.30.300.30">
    <property type="match status" value="1"/>
</dbReference>
<reference evidence="4 5" key="1">
    <citation type="journal article" date="2015" name="Sci. Rep.">
        <title>Chromosome-level genome map provides insights into diverse defense mechanisms in the medicinal fungus Ganoderma sinense.</title>
        <authorList>
            <person name="Zhu Y."/>
            <person name="Xu J."/>
            <person name="Sun C."/>
            <person name="Zhou S."/>
            <person name="Xu H."/>
            <person name="Nelson D.R."/>
            <person name="Qian J."/>
            <person name="Song J."/>
            <person name="Luo H."/>
            <person name="Xiang L."/>
            <person name="Li Y."/>
            <person name="Xu Z."/>
            <person name="Ji A."/>
            <person name="Wang L."/>
            <person name="Lu S."/>
            <person name="Hayward A."/>
            <person name="Sun W."/>
            <person name="Li X."/>
            <person name="Schwartz D.C."/>
            <person name="Wang Y."/>
            <person name="Chen S."/>
        </authorList>
    </citation>
    <scope>NUCLEOTIDE SEQUENCE [LARGE SCALE GENOMIC DNA]</scope>
    <source>
        <strain evidence="4 5">ZZ0214-1</strain>
    </source>
</reference>
<evidence type="ECO:0000259" key="2">
    <source>
        <dbReference type="Pfam" id="PF00501"/>
    </source>
</evidence>
<protein>
    <submittedName>
        <fullName evidence="4">Transporter</fullName>
    </submittedName>
</protein>
<dbReference type="Pfam" id="PF13193">
    <property type="entry name" value="AMP-binding_C"/>
    <property type="match status" value="1"/>
</dbReference>
<evidence type="ECO:0000313" key="4">
    <source>
        <dbReference type="EMBL" id="PIL27096.1"/>
    </source>
</evidence>
<keyword evidence="1" id="KW-0472">Membrane</keyword>
<dbReference type="EMBL" id="AYKW01000034">
    <property type="protein sequence ID" value="PIL27096.1"/>
    <property type="molecule type" value="Genomic_DNA"/>
</dbReference>
<dbReference type="Proteomes" id="UP000230002">
    <property type="component" value="Unassembled WGS sequence"/>
</dbReference>
<comment type="caution">
    <text evidence="4">The sequence shown here is derived from an EMBL/GenBank/DDBJ whole genome shotgun (WGS) entry which is preliminary data.</text>
</comment>
<keyword evidence="5" id="KW-1185">Reference proteome</keyword>
<dbReference type="PROSITE" id="PS00455">
    <property type="entry name" value="AMP_BINDING"/>
    <property type="match status" value="1"/>
</dbReference>
<sequence>MAHAGSIPTIYGDGGPLVHIPDDVTIPQFLFDQHHPLGGEALHSRSPTYFVDDATGRQINGEEIRARVFGLANALHIRWAIGNGDVVCIFGPNSVDYPTVIWATHRLGGIFTGANPAYTVDELVYQIQTSKATVLFIHPDCLKVGLEAARKAGIRDDRIALFDAVPGNPHVTIGELVKEGLTQPRRYVEPQLRPGEGKTKVALLLFSSGTTGRPKAVMIPHFAVIANCIQMKQCTDMRDADMPNDQKLYSVGDVGLGVLPFYHIYGFVVSLHFFLFCGMSLVIVSKFNFENMLKSIQRYKITHLTLVPPMVVLLCKHPAVKNYDLGSVKLMACGAAPVSAEITRQVAQVLKNSWIAQGYGMTEIGSISRFFPEADNRVGTMGSAGRLIPGAACRILKADGTWGGYNETGHLIITAPSIAIGYLDNPEATAETFKDGWIYTGDEGYVNEKKEIFILDRIKELIKVRGFQVAPAELEGHLLDHADIADVCVVGAPDDFSGELPFAFVVLHDNVRQRVSKSPVDEERLRQDILKHVSDHKTQYKWLAGVEFVDAVPKNASGKLLRRFARDRLKEGLKDGRIKLVQPGTKKVRAKL</sequence>
<dbReference type="SUPFAM" id="SSF56801">
    <property type="entry name" value="Acetyl-CoA synthetase-like"/>
    <property type="match status" value="1"/>
</dbReference>
<feature type="domain" description="AMP-dependent synthetase/ligase" evidence="2">
    <location>
        <begin position="51"/>
        <end position="423"/>
    </location>
</feature>
<accession>A0A2G8S003</accession>